<proteinExistence type="predicted"/>
<keyword evidence="9" id="KW-1185">Reference proteome</keyword>
<feature type="transmembrane region" description="Helical" evidence="6">
    <location>
        <begin position="12"/>
        <end position="31"/>
    </location>
</feature>
<evidence type="ECO:0000256" key="6">
    <source>
        <dbReference type="SAM" id="Phobius"/>
    </source>
</evidence>
<feature type="transmembrane region" description="Helical" evidence="6">
    <location>
        <begin position="431"/>
        <end position="454"/>
    </location>
</feature>
<dbReference type="Pfam" id="PF03553">
    <property type="entry name" value="Na_H_antiporter"/>
    <property type="match status" value="1"/>
</dbReference>
<evidence type="ECO:0000313" key="9">
    <source>
        <dbReference type="Proteomes" id="UP001065549"/>
    </source>
</evidence>
<dbReference type="PANTHER" id="PTHR43478:SF1">
    <property type="entry name" value="NA+_H+ ANTIPORTER NHAC-LIKE C-TERMINAL DOMAIN-CONTAINING PROTEIN"/>
    <property type="match status" value="1"/>
</dbReference>
<comment type="caution">
    <text evidence="8">The sequence shown here is derived from an EMBL/GenBank/DDBJ whole genome shotgun (WGS) entry which is preliminary data.</text>
</comment>
<feature type="transmembrane region" description="Helical" evidence="6">
    <location>
        <begin position="318"/>
        <end position="336"/>
    </location>
</feature>
<feature type="transmembrane region" description="Helical" evidence="6">
    <location>
        <begin position="222"/>
        <end position="253"/>
    </location>
</feature>
<evidence type="ECO:0000313" key="8">
    <source>
        <dbReference type="EMBL" id="MCU7379305.1"/>
    </source>
</evidence>
<gene>
    <name evidence="8" type="ORF">OBO34_13210</name>
</gene>
<feature type="transmembrane region" description="Helical" evidence="6">
    <location>
        <begin position="294"/>
        <end position="311"/>
    </location>
</feature>
<feature type="transmembrane region" description="Helical" evidence="6">
    <location>
        <begin position="102"/>
        <end position="121"/>
    </location>
</feature>
<feature type="transmembrane region" description="Helical" evidence="6">
    <location>
        <begin position="67"/>
        <end position="90"/>
    </location>
</feature>
<feature type="transmembrane region" description="Helical" evidence="6">
    <location>
        <begin position="378"/>
        <end position="401"/>
    </location>
</feature>
<evidence type="ECO:0000256" key="1">
    <source>
        <dbReference type="ARBA" id="ARBA00004651"/>
    </source>
</evidence>
<feature type="transmembrane region" description="Helical" evidence="6">
    <location>
        <begin position="181"/>
        <end position="210"/>
    </location>
</feature>
<keyword evidence="2" id="KW-1003">Cell membrane</keyword>
<evidence type="ECO:0000256" key="2">
    <source>
        <dbReference type="ARBA" id="ARBA00022475"/>
    </source>
</evidence>
<evidence type="ECO:0000256" key="5">
    <source>
        <dbReference type="ARBA" id="ARBA00023136"/>
    </source>
</evidence>
<keyword evidence="4 6" id="KW-1133">Transmembrane helix</keyword>
<sequence length="495" mass="53646">MTDKLKAEAYNFKPLRSLIAVVLVILITYIVTKLFIPDDPSQLGAWSLIPALFLVIYIFATKRILESLVLASIMGFIMVSEGGNLLSTFSDSLLNVMMAEDIAWLIIVCGLMGSIISLIERSGGAFAFGEWAATKAKSRKSALMWTWLLGVVIFIDDYLNSLTVGSCMTSLTDKHKVPREFLSYVVSSTAAPLCVLIPISTWAVFCGRLLETNGWAPKGDGLIYFIYTIPFNFYGWAAALLVPLVVFGIVPIFGPMKGAEKRVAEGGPLAPPGSEKIDIHANAGDIEMPANPRMINLFLPIIVLVGSTIIFDVDMQMGVLCTLVFMFILYLLQGIMSAMDFADTCVKGIQSMILPLMLMVLAFLFAEVNDQIGFTAYVISSAAKIMTPALMPFIIFMALAVTEFITGTNWGMYIIALPIVIPLAQQLDVNMALAVGAVLSAGVLGSHCCFYSDATILTSSACGCDNFRHAFTQMPFGLLAGVFAAIGFLICGFLF</sequence>
<feature type="transmembrane region" description="Helical" evidence="6">
    <location>
        <begin position="142"/>
        <end position="161"/>
    </location>
</feature>
<dbReference type="InterPro" id="IPR018461">
    <property type="entry name" value="Na/H_Antiport_NhaC-like_C"/>
</dbReference>
<dbReference type="EMBL" id="JAOSHN010000005">
    <property type="protein sequence ID" value="MCU7379305.1"/>
    <property type="molecule type" value="Genomic_DNA"/>
</dbReference>
<name>A0A9J6QQ23_9FIRM</name>
<dbReference type="Proteomes" id="UP001065549">
    <property type="component" value="Unassembled WGS sequence"/>
</dbReference>
<feature type="transmembrane region" description="Helical" evidence="6">
    <location>
        <begin position="43"/>
        <end position="60"/>
    </location>
</feature>
<dbReference type="RefSeq" id="WP_148396136.1">
    <property type="nucleotide sequence ID" value="NZ_JAJAGH010000018.1"/>
</dbReference>
<feature type="transmembrane region" description="Helical" evidence="6">
    <location>
        <begin position="407"/>
        <end position="424"/>
    </location>
</feature>
<dbReference type="PANTHER" id="PTHR43478">
    <property type="entry name" value="NA+/H+ ANTIPORTER-RELATED"/>
    <property type="match status" value="1"/>
</dbReference>
<evidence type="ECO:0000256" key="3">
    <source>
        <dbReference type="ARBA" id="ARBA00022692"/>
    </source>
</evidence>
<feature type="transmembrane region" description="Helical" evidence="6">
    <location>
        <begin position="348"/>
        <end position="366"/>
    </location>
</feature>
<reference evidence="8" key="1">
    <citation type="submission" date="2022-09" db="EMBL/GenBank/DDBJ databases">
        <title>Culturomic study of gut microbiota in children with autism spectrum disorder.</title>
        <authorList>
            <person name="Efimov B.A."/>
            <person name="Chaplin A.V."/>
            <person name="Sokolova S.R."/>
            <person name="Pikina A.P."/>
            <person name="Korzhanova M."/>
            <person name="Belova V."/>
            <person name="Korostin D."/>
        </authorList>
    </citation>
    <scope>NUCLEOTIDE SEQUENCE</scope>
    <source>
        <strain evidence="8">ASD5510</strain>
    </source>
</reference>
<feature type="domain" description="Na+/H+ antiporter NhaC-like C-terminal" evidence="7">
    <location>
        <begin position="225"/>
        <end position="493"/>
    </location>
</feature>
<accession>A0A9J6QQ23</accession>
<protein>
    <recommendedName>
        <fullName evidence="7">Na+/H+ antiporter NhaC-like C-terminal domain-containing protein</fullName>
    </recommendedName>
</protein>
<keyword evidence="3 6" id="KW-0812">Transmembrane</keyword>
<dbReference type="AlphaFoldDB" id="A0A9J6QQ23"/>
<keyword evidence="5 6" id="KW-0472">Membrane</keyword>
<evidence type="ECO:0000259" key="7">
    <source>
        <dbReference type="Pfam" id="PF03553"/>
    </source>
</evidence>
<evidence type="ECO:0000256" key="4">
    <source>
        <dbReference type="ARBA" id="ARBA00022989"/>
    </source>
</evidence>
<organism evidence="8 9">
    <name type="scientific">Hominibacterium faecale</name>
    <dbReference type="NCBI Taxonomy" id="2839743"/>
    <lineage>
        <taxon>Bacteria</taxon>
        <taxon>Bacillati</taxon>
        <taxon>Bacillota</taxon>
        <taxon>Clostridia</taxon>
        <taxon>Peptostreptococcales</taxon>
        <taxon>Anaerovoracaceae</taxon>
        <taxon>Hominibacterium</taxon>
    </lineage>
</organism>
<comment type="subcellular location">
    <subcellularLocation>
        <location evidence="1">Cell membrane</location>
        <topology evidence="1">Multi-pass membrane protein</topology>
    </subcellularLocation>
</comment>
<feature type="transmembrane region" description="Helical" evidence="6">
    <location>
        <begin position="474"/>
        <end position="494"/>
    </location>
</feature>
<dbReference type="GO" id="GO:0005886">
    <property type="term" value="C:plasma membrane"/>
    <property type="evidence" value="ECO:0007669"/>
    <property type="project" value="UniProtKB-SubCell"/>
</dbReference>